<feature type="domain" description="Ion transport" evidence="14">
    <location>
        <begin position="52"/>
        <end position="265"/>
    </location>
</feature>
<keyword evidence="8 13" id="KW-1133">Transmembrane helix</keyword>
<evidence type="ECO:0000259" key="14">
    <source>
        <dbReference type="Pfam" id="PF00520"/>
    </source>
</evidence>
<evidence type="ECO:0000256" key="10">
    <source>
        <dbReference type="ARBA" id="ARBA00023136"/>
    </source>
</evidence>
<dbReference type="Pfam" id="PF00520">
    <property type="entry name" value="Ion_trans"/>
    <property type="match status" value="1"/>
</dbReference>
<dbReference type="InterPro" id="IPR028325">
    <property type="entry name" value="VG_K_chnl"/>
</dbReference>
<keyword evidence="9" id="KW-0406">Ion transport</keyword>
<evidence type="ECO:0000256" key="2">
    <source>
        <dbReference type="ARBA" id="ARBA00022448"/>
    </source>
</evidence>
<comment type="subcellular location">
    <subcellularLocation>
        <location evidence="1">Membrane</location>
        <topology evidence="1">Multi-pass membrane protein</topology>
    </subcellularLocation>
</comment>
<feature type="region of interest" description="Disordered" evidence="12">
    <location>
        <begin position="1"/>
        <end position="20"/>
    </location>
</feature>
<dbReference type="InterPro" id="IPR005821">
    <property type="entry name" value="Ion_trans_dom"/>
</dbReference>
<protein>
    <submittedName>
        <fullName evidence="15">Ion transporter</fullName>
    </submittedName>
</protein>
<keyword evidence="2" id="KW-0813">Transport</keyword>
<dbReference type="SUPFAM" id="SSF81324">
    <property type="entry name" value="Voltage-gated potassium channels"/>
    <property type="match status" value="1"/>
</dbReference>
<gene>
    <name evidence="15" type="ORF">OMP39_10560</name>
</gene>
<feature type="transmembrane region" description="Helical" evidence="13">
    <location>
        <begin position="238"/>
        <end position="258"/>
    </location>
</feature>
<feature type="transmembrane region" description="Helical" evidence="13">
    <location>
        <begin position="83"/>
        <end position="102"/>
    </location>
</feature>
<keyword evidence="16" id="KW-1185">Reference proteome</keyword>
<accession>A0ABY6MNP7</accession>
<feature type="compositionally biased region" description="Basic and acidic residues" evidence="12">
    <location>
        <begin position="1"/>
        <end position="11"/>
    </location>
</feature>
<dbReference type="RefSeq" id="WP_264891687.1">
    <property type="nucleotide sequence ID" value="NZ_CP110257.1"/>
</dbReference>
<dbReference type="EMBL" id="CP110257">
    <property type="protein sequence ID" value="UZD54118.1"/>
    <property type="molecule type" value="Genomic_DNA"/>
</dbReference>
<dbReference type="PANTHER" id="PTHR11537">
    <property type="entry name" value="VOLTAGE-GATED POTASSIUM CHANNEL"/>
    <property type="match status" value="1"/>
</dbReference>
<keyword evidence="11" id="KW-0407">Ion channel</keyword>
<feature type="transmembrane region" description="Helical" evidence="13">
    <location>
        <begin position="53"/>
        <end position="71"/>
    </location>
</feature>
<dbReference type="Gene3D" id="1.10.287.70">
    <property type="match status" value="1"/>
</dbReference>
<keyword evidence="10 13" id="KW-0472">Membrane</keyword>
<keyword evidence="6" id="KW-0851">Voltage-gated channel</keyword>
<evidence type="ECO:0000256" key="12">
    <source>
        <dbReference type="SAM" id="MobiDB-lite"/>
    </source>
</evidence>
<evidence type="ECO:0000256" key="13">
    <source>
        <dbReference type="SAM" id="Phobius"/>
    </source>
</evidence>
<evidence type="ECO:0000256" key="1">
    <source>
        <dbReference type="ARBA" id="ARBA00004141"/>
    </source>
</evidence>
<evidence type="ECO:0000256" key="4">
    <source>
        <dbReference type="ARBA" id="ARBA00022692"/>
    </source>
</evidence>
<dbReference type="PRINTS" id="PR00169">
    <property type="entry name" value="KCHANNEL"/>
</dbReference>
<evidence type="ECO:0000313" key="15">
    <source>
        <dbReference type="EMBL" id="UZD54118.1"/>
    </source>
</evidence>
<keyword evidence="5" id="KW-0631">Potassium channel</keyword>
<evidence type="ECO:0000256" key="11">
    <source>
        <dbReference type="ARBA" id="ARBA00023303"/>
    </source>
</evidence>
<dbReference type="PANTHER" id="PTHR11537:SF254">
    <property type="entry name" value="POTASSIUM VOLTAGE-GATED CHANNEL PROTEIN SHAB"/>
    <property type="match status" value="1"/>
</dbReference>
<evidence type="ECO:0000256" key="5">
    <source>
        <dbReference type="ARBA" id="ARBA00022826"/>
    </source>
</evidence>
<keyword evidence="4 13" id="KW-0812">Transmembrane</keyword>
<evidence type="ECO:0000256" key="6">
    <source>
        <dbReference type="ARBA" id="ARBA00022882"/>
    </source>
</evidence>
<dbReference type="InterPro" id="IPR027359">
    <property type="entry name" value="Volt_channel_dom_sf"/>
</dbReference>
<keyword evidence="3" id="KW-0633">Potassium transport</keyword>
<feature type="transmembrane region" description="Helical" evidence="13">
    <location>
        <begin position="114"/>
        <end position="134"/>
    </location>
</feature>
<dbReference type="Gene3D" id="1.20.120.350">
    <property type="entry name" value="Voltage-gated potassium channels. Chain C"/>
    <property type="match status" value="1"/>
</dbReference>
<dbReference type="Proteomes" id="UP001163266">
    <property type="component" value="Chromosome"/>
</dbReference>
<sequence length="317" mass="35542">MNPPPRPDDRAILPSPSAASVQEQAAEFGRPTEGWREQMYIVIFEADTRAGRLFDIALIGAILLSVLVVVLDSVQALNRRYGAWFDALEWTFTLLFTAEYIARLACVRHPWRYARSFFGMIDLLAVLPTYLAILVPELHALIDVRILRLLRIFRIFKLTLYAAEYRMLARALASSRRKIIVFLGFVAMVVLVMGTLMFVVEGPEHGFHNIPIGVYWAITTMTTVGFGDITPKTDLGRAIASLMMLLGWGVLAVPTGIVTAEMTSLRHRPVTTRTCPECLTEDHPPDANFCRHCGARLPLYRTDAAPPDQAENRRNTA</sequence>
<evidence type="ECO:0000256" key="7">
    <source>
        <dbReference type="ARBA" id="ARBA00022958"/>
    </source>
</evidence>
<organism evidence="15 16">
    <name type="scientific">Caldimonas aquatica</name>
    <dbReference type="NCBI Taxonomy" id="376175"/>
    <lineage>
        <taxon>Bacteria</taxon>
        <taxon>Pseudomonadati</taxon>
        <taxon>Pseudomonadota</taxon>
        <taxon>Betaproteobacteria</taxon>
        <taxon>Burkholderiales</taxon>
        <taxon>Sphaerotilaceae</taxon>
        <taxon>Caldimonas</taxon>
    </lineage>
</organism>
<name>A0ABY6MNP7_9BURK</name>
<keyword evidence="7" id="KW-0630">Potassium</keyword>
<evidence type="ECO:0000256" key="8">
    <source>
        <dbReference type="ARBA" id="ARBA00022989"/>
    </source>
</evidence>
<evidence type="ECO:0000313" key="16">
    <source>
        <dbReference type="Proteomes" id="UP001163266"/>
    </source>
</evidence>
<evidence type="ECO:0000256" key="9">
    <source>
        <dbReference type="ARBA" id="ARBA00023065"/>
    </source>
</evidence>
<reference evidence="15" key="1">
    <citation type="submission" date="2022-10" db="EMBL/GenBank/DDBJ databases">
        <title>Complete genome sequence of Schlegelella aquatica LMG 23380.</title>
        <authorList>
            <person name="Musilova J."/>
            <person name="Kourilova X."/>
            <person name="Bezdicek M."/>
            <person name="Hermankova K."/>
            <person name="Obruca S."/>
            <person name="Sedlar K."/>
        </authorList>
    </citation>
    <scope>NUCLEOTIDE SEQUENCE</scope>
    <source>
        <strain evidence="15">LMG 23380</strain>
    </source>
</reference>
<proteinExistence type="predicted"/>
<evidence type="ECO:0000256" key="3">
    <source>
        <dbReference type="ARBA" id="ARBA00022538"/>
    </source>
</evidence>
<feature type="transmembrane region" description="Helical" evidence="13">
    <location>
        <begin position="179"/>
        <end position="200"/>
    </location>
</feature>